<dbReference type="EMBL" id="JAMWMR010000004">
    <property type="protein sequence ID" value="MCN9240397.1"/>
    <property type="molecule type" value="Genomic_DNA"/>
</dbReference>
<feature type="domain" description="Glyoxalase-like" evidence="2">
    <location>
        <begin position="8"/>
        <end position="150"/>
    </location>
</feature>
<gene>
    <name evidence="3" type="ORF">NGF19_06235</name>
</gene>
<dbReference type="Proteomes" id="UP001523219">
    <property type="component" value="Unassembled WGS sequence"/>
</dbReference>
<organism evidence="3 4">
    <name type="scientific">Streptomyces macrolidinus</name>
    <dbReference type="NCBI Taxonomy" id="2952607"/>
    <lineage>
        <taxon>Bacteria</taxon>
        <taxon>Bacillati</taxon>
        <taxon>Actinomycetota</taxon>
        <taxon>Actinomycetes</taxon>
        <taxon>Kitasatosporales</taxon>
        <taxon>Streptomycetaceae</taxon>
        <taxon>Streptomyces</taxon>
    </lineage>
</organism>
<dbReference type="PANTHER" id="PTHR35908:SF1">
    <property type="entry name" value="CONSERVED PROTEIN"/>
    <property type="match status" value="1"/>
</dbReference>
<dbReference type="RefSeq" id="WP_252422797.1">
    <property type="nucleotide sequence ID" value="NZ_JAMWMR010000004.1"/>
</dbReference>
<dbReference type="InterPro" id="IPR029068">
    <property type="entry name" value="Glyas_Bleomycin-R_OHBP_Dase"/>
</dbReference>
<feature type="region of interest" description="Disordered" evidence="1">
    <location>
        <begin position="132"/>
        <end position="151"/>
    </location>
</feature>
<comment type="caution">
    <text evidence="3">The sequence shown here is derived from an EMBL/GenBank/DDBJ whole genome shotgun (WGS) entry which is preliminary data.</text>
</comment>
<evidence type="ECO:0000256" key="1">
    <source>
        <dbReference type="SAM" id="MobiDB-lite"/>
    </source>
</evidence>
<dbReference type="InterPro" id="IPR041581">
    <property type="entry name" value="Glyoxalase_6"/>
</dbReference>
<dbReference type="CDD" id="cd06587">
    <property type="entry name" value="VOC"/>
    <property type="match status" value="1"/>
</dbReference>
<dbReference type="Gene3D" id="3.10.180.10">
    <property type="entry name" value="2,3-Dihydroxybiphenyl 1,2-Dioxygenase, domain 1"/>
    <property type="match status" value="1"/>
</dbReference>
<reference evidence="3 4" key="1">
    <citation type="submission" date="2022-05" db="EMBL/GenBank/DDBJ databases">
        <title>Streptomyces sp. nov. RY43-2 isolated from soil of a peat swamp forest.</title>
        <authorList>
            <person name="Kanchanasin P."/>
            <person name="Tanasupawat S."/>
            <person name="Phongsopitanun W."/>
        </authorList>
    </citation>
    <scope>NUCLEOTIDE SEQUENCE [LARGE SCALE GENOMIC DNA]</scope>
    <source>
        <strain evidence="3 4">RY43-2</strain>
    </source>
</reference>
<dbReference type="PANTHER" id="PTHR35908">
    <property type="entry name" value="HYPOTHETICAL FUSION PROTEIN"/>
    <property type="match status" value="1"/>
</dbReference>
<protein>
    <submittedName>
        <fullName evidence="3">VOC family protein</fullName>
    </submittedName>
</protein>
<sequence length="151" mass="16569">MITDLKLQLTIDCTDPERLAAFWAAALGYEVEPPPAPFATWRAHWLDQGVPEEELGEGDCSDSVIDPRGAGPRIWFQQVPEPKGVKNRLHLDLGVSGGRSVPFATRKERVLAEMKRLESAGASALRIEDSENSGSFSVVMQDPEGNELCVH</sequence>
<dbReference type="Pfam" id="PF18029">
    <property type="entry name" value="Glyoxalase_6"/>
    <property type="match status" value="1"/>
</dbReference>
<name>A0ABT0Z9G8_9ACTN</name>
<evidence type="ECO:0000313" key="3">
    <source>
        <dbReference type="EMBL" id="MCN9240397.1"/>
    </source>
</evidence>
<evidence type="ECO:0000313" key="4">
    <source>
        <dbReference type="Proteomes" id="UP001523219"/>
    </source>
</evidence>
<evidence type="ECO:0000259" key="2">
    <source>
        <dbReference type="Pfam" id="PF18029"/>
    </source>
</evidence>
<proteinExistence type="predicted"/>
<keyword evidence="4" id="KW-1185">Reference proteome</keyword>
<accession>A0ABT0Z9G8</accession>
<dbReference type="SUPFAM" id="SSF54593">
    <property type="entry name" value="Glyoxalase/Bleomycin resistance protein/Dihydroxybiphenyl dioxygenase"/>
    <property type="match status" value="1"/>
</dbReference>